<proteinExistence type="predicted"/>
<keyword evidence="3" id="KW-1185">Reference proteome</keyword>
<dbReference type="AlphaFoldDB" id="J9D570"/>
<evidence type="ECO:0000313" key="3">
    <source>
        <dbReference type="Proteomes" id="UP000003163"/>
    </source>
</evidence>
<evidence type="ECO:0000313" key="2">
    <source>
        <dbReference type="EMBL" id="EJW02674.1"/>
    </source>
</evidence>
<feature type="region of interest" description="Disordered" evidence="1">
    <location>
        <begin position="1"/>
        <end position="70"/>
    </location>
</feature>
<reference evidence="2 3" key="1">
    <citation type="submission" date="2011-08" db="EMBL/GenBank/DDBJ databases">
        <authorList>
            <person name="Liu Z.J."/>
            <person name="Shi F.L."/>
            <person name="Lu J.Q."/>
            <person name="Li M."/>
            <person name="Wang Z.L."/>
        </authorList>
    </citation>
    <scope>NUCLEOTIDE SEQUENCE [LARGE SCALE GENOMIC DNA]</scope>
    <source>
        <strain evidence="2 3">USNM 41457</strain>
    </source>
</reference>
<feature type="compositionally biased region" description="Basic and acidic residues" evidence="1">
    <location>
        <begin position="27"/>
        <end position="42"/>
    </location>
</feature>
<dbReference type="VEuPathDB" id="MicrosporidiaDB:EDEG_02930"/>
<organism evidence="2 3">
    <name type="scientific">Edhazardia aedis (strain USNM 41457)</name>
    <name type="common">Microsporidian parasite</name>
    <dbReference type="NCBI Taxonomy" id="1003232"/>
    <lineage>
        <taxon>Eukaryota</taxon>
        <taxon>Fungi</taxon>
        <taxon>Fungi incertae sedis</taxon>
        <taxon>Microsporidia</taxon>
        <taxon>Edhazardia</taxon>
    </lineage>
</organism>
<feature type="compositionally biased region" description="Basic residues" evidence="1">
    <location>
        <begin position="43"/>
        <end position="70"/>
    </location>
</feature>
<dbReference type="HOGENOM" id="CLU_685164_0_0_1"/>
<evidence type="ECO:0000256" key="1">
    <source>
        <dbReference type="SAM" id="MobiDB-lite"/>
    </source>
</evidence>
<protein>
    <submittedName>
        <fullName evidence="2">Uncharacterized protein</fullName>
    </submittedName>
</protein>
<comment type="caution">
    <text evidence="2">The sequence shown here is derived from an EMBL/GenBank/DDBJ whole genome shotgun (WGS) entry which is preliminary data.</text>
</comment>
<reference evidence="3" key="2">
    <citation type="submission" date="2015-07" db="EMBL/GenBank/DDBJ databases">
        <title>Contrasting host-pathogen interactions and genome evolution in two generalist and specialist microsporidian pathogens of mosquitoes.</title>
        <authorList>
            <consortium name="The Broad Institute Genomics Platform"/>
            <consortium name="The Broad Institute Genome Sequencing Center for Infectious Disease"/>
            <person name="Cuomo C.A."/>
            <person name="Sanscrainte N.D."/>
            <person name="Goldberg J.M."/>
            <person name="Heiman D."/>
            <person name="Young S."/>
            <person name="Zeng Q."/>
            <person name="Becnel J.J."/>
            <person name="Birren B.W."/>
        </authorList>
    </citation>
    <scope>NUCLEOTIDE SEQUENCE [LARGE SCALE GENOMIC DNA]</scope>
    <source>
        <strain evidence="3">USNM 41457</strain>
    </source>
</reference>
<feature type="compositionally biased region" description="Polar residues" evidence="1">
    <location>
        <begin position="1"/>
        <end position="26"/>
    </location>
</feature>
<name>J9D570_EDHAE</name>
<accession>J9D570</accession>
<dbReference type="EMBL" id="AFBI03000061">
    <property type="protein sequence ID" value="EJW02674.1"/>
    <property type="molecule type" value="Genomic_DNA"/>
</dbReference>
<gene>
    <name evidence="2" type="ORF">EDEG_02930</name>
</gene>
<sequence length="402" mass="46378">MLLNNHGKNTSNKAASKQTNKIKPTNKSKDLQNQKNHVEKTSTKKSKINGKKIHKKHKIKKPRRSQQKKFSHVDNIYDENKITSTFIDYSNDKTYGKINNNDLCDQKFYGYRSIQQNNVPLLKYSNNITSSAFIRPNELLKNTLNSIALFQSSGLNTSYSKDIIIRLRVCALLEATIKAIKQLNILPSINLCLQKVNCFEQVSNISNYLDEYLKKITESLSLINSIDIKAILTKEQFEFSKEVQENLSYLQKYIEKRIQRSNDLTQKLIKITVDTINSLVQSDISAGNNTVLNEITDLVVDPNNINNIINQLNTYNPDNITKIVINELQKLQIEISKNVDNTTKDINMYISFMQNRLIRYQKKLFDITYLLIIDTIEMNTADVLVKLWDNFGFINNYNNACA</sequence>
<dbReference type="Proteomes" id="UP000003163">
    <property type="component" value="Unassembled WGS sequence"/>
</dbReference>
<dbReference type="InParanoid" id="J9D570"/>